<feature type="transmembrane region" description="Helical" evidence="6">
    <location>
        <begin position="69"/>
        <end position="92"/>
    </location>
</feature>
<feature type="transmembrane region" description="Helical" evidence="6">
    <location>
        <begin position="242"/>
        <end position="265"/>
    </location>
</feature>
<evidence type="ECO:0000313" key="7">
    <source>
        <dbReference type="EMBL" id="MST69111.1"/>
    </source>
</evidence>
<dbReference type="GO" id="GO:0035673">
    <property type="term" value="F:oligopeptide transmembrane transporter activity"/>
    <property type="evidence" value="ECO:0007669"/>
    <property type="project" value="InterPro"/>
</dbReference>
<feature type="transmembrane region" description="Helical" evidence="6">
    <location>
        <begin position="515"/>
        <end position="536"/>
    </location>
</feature>
<keyword evidence="2" id="KW-0813">Transport</keyword>
<protein>
    <submittedName>
        <fullName evidence="7">Peptide transporter</fullName>
    </submittedName>
</protein>
<feature type="transmembrane region" description="Helical" evidence="6">
    <location>
        <begin position="98"/>
        <end position="120"/>
    </location>
</feature>
<sequence length="540" mass="55912">MNNSDQRQLTVRSLVLGVIGSVIITMSSMYIALRLSSLPWPIIFVALASMFSLKLMGNTNLNEINVTHTAMSAGAMVSGGLAFTIPGIWIMMPEEKPSFPVILAISMGGTILGLIFTVFIRKYFVEEKKLEYPMGQAAADTLRAGDEGGQKAKTLFTALGITGAFTIFRDWLHKIPAAWMSKNAAAYGSSAGIWFSPMMIGVGFLLGPSLIFIWFLGAVLGDFGILFLGVKGGFLTTPEAVSLKASLGIGMMVGCGLGIIIKGILPKLKDIFTASFSAQGGNDIALRPSLTGVIVIAIAAIFATVCNMGIGASVITIVGAWLAVSMSSESVGTTGVNPMEIFGMLVMLCARAITSVGSVESFYIAAVVAVAAGLVGDVMNDFKVGYSFGTSPKDQWIAEAVGGMAGAVAAAAALMAVYTAYGPEAIGGPEFPAAQAAAVASMVSGISNLPAFIVGIVAATVLYCMGLPVMTLGLGVYLPAYLSLTASLGGLIRFFVDRRGKKVPESKAVEKGTLIASGCLGGEAVVGVVISIILAIQTIR</sequence>
<feature type="transmembrane region" description="Helical" evidence="6">
    <location>
        <begin position="433"/>
        <end position="464"/>
    </location>
</feature>
<keyword evidence="4 6" id="KW-1133">Transmembrane helix</keyword>
<keyword evidence="5 6" id="KW-0472">Membrane</keyword>
<dbReference type="InterPro" id="IPR004813">
    <property type="entry name" value="OPT"/>
</dbReference>
<comment type="subcellular location">
    <subcellularLocation>
        <location evidence="1">Membrane</location>
        <topology evidence="1">Multi-pass membrane protein</topology>
    </subcellularLocation>
</comment>
<dbReference type="PANTHER" id="PTHR31645">
    <property type="entry name" value="OLIGOPEPTIDE TRANSPORTER YGL114W-RELATED"/>
    <property type="match status" value="1"/>
</dbReference>
<dbReference type="RefSeq" id="WP_154572579.1">
    <property type="nucleotide sequence ID" value="NZ_VUNB01000004.1"/>
</dbReference>
<evidence type="ECO:0000256" key="2">
    <source>
        <dbReference type="ARBA" id="ARBA00022448"/>
    </source>
</evidence>
<evidence type="ECO:0000256" key="1">
    <source>
        <dbReference type="ARBA" id="ARBA00004141"/>
    </source>
</evidence>
<feature type="transmembrane region" description="Helical" evidence="6">
    <location>
        <begin position="38"/>
        <end position="57"/>
    </location>
</feature>
<feature type="transmembrane region" description="Helical" evidence="6">
    <location>
        <begin position="293"/>
        <end position="324"/>
    </location>
</feature>
<comment type="caution">
    <text evidence="7">The sequence shown here is derived from an EMBL/GenBank/DDBJ whole genome shotgun (WGS) entry which is preliminary data.</text>
</comment>
<keyword evidence="3 6" id="KW-0812">Transmembrane</keyword>
<dbReference type="Pfam" id="PF03169">
    <property type="entry name" value="OPT"/>
    <property type="match status" value="2"/>
</dbReference>
<feature type="transmembrane region" description="Helical" evidence="6">
    <location>
        <begin position="400"/>
        <end position="421"/>
    </location>
</feature>
<name>A0A6A8M830_9FIRM</name>
<evidence type="ECO:0000256" key="6">
    <source>
        <dbReference type="SAM" id="Phobius"/>
    </source>
</evidence>
<evidence type="ECO:0000256" key="3">
    <source>
        <dbReference type="ARBA" id="ARBA00022692"/>
    </source>
</evidence>
<feature type="transmembrane region" description="Helical" evidence="6">
    <location>
        <begin position="362"/>
        <end position="379"/>
    </location>
</feature>
<organism evidence="7">
    <name type="scientific">Baileyella intestinalis</name>
    <dbReference type="NCBI Taxonomy" id="2606709"/>
    <lineage>
        <taxon>Bacteria</taxon>
        <taxon>Bacillati</taxon>
        <taxon>Bacillota</taxon>
        <taxon>Clostridia</taxon>
        <taxon>Peptostreptococcales</taxon>
        <taxon>Anaerovoracaceae</taxon>
        <taxon>Baileyella</taxon>
    </lineage>
</organism>
<evidence type="ECO:0000256" key="4">
    <source>
        <dbReference type="ARBA" id="ARBA00022989"/>
    </source>
</evidence>
<dbReference type="EMBL" id="VUNB01000004">
    <property type="protein sequence ID" value="MST69111.1"/>
    <property type="molecule type" value="Genomic_DNA"/>
</dbReference>
<dbReference type="PANTHER" id="PTHR31645:SF0">
    <property type="entry name" value="OLIGOPEPTIDE TRANSPORTER YGL114W-RELATED"/>
    <property type="match status" value="1"/>
</dbReference>
<feature type="transmembrane region" description="Helical" evidence="6">
    <location>
        <begin position="12"/>
        <end position="32"/>
    </location>
</feature>
<feature type="transmembrane region" description="Helical" evidence="6">
    <location>
        <begin position="211"/>
        <end position="230"/>
    </location>
</feature>
<feature type="transmembrane region" description="Helical" evidence="6">
    <location>
        <begin position="476"/>
        <end position="495"/>
    </location>
</feature>
<evidence type="ECO:0000256" key="5">
    <source>
        <dbReference type="ARBA" id="ARBA00023136"/>
    </source>
</evidence>
<dbReference type="GO" id="GO:0016020">
    <property type="term" value="C:membrane"/>
    <property type="evidence" value="ECO:0007669"/>
    <property type="project" value="UniProtKB-SubCell"/>
</dbReference>
<proteinExistence type="predicted"/>
<accession>A0A6A8M830</accession>
<dbReference type="InterPro" id="IPR045035">
    <property type="entry name" value="YSL-like"/>
</dbReference>
<gene>
    <name evidence="7" type="ORF">FYJ66_05835</name>
</gene>
<reference evidence="7" key="1">
    <citation type="submission" date="2019-09" db="EMBL/GenBank/DDBJ databases">
        <title>In-depth cultivation of the pig gut microbiome towards novel bacterial diversity and tailored functional studies.</title>
        <authorList>
            <person name="Wylensek D."/>
            <person name="Hitch T.C.A."/>
            <person name="Clavel T."/>
        </authorList>
    </citation>
    <scope>NUCLEOTIDE SEQUENCE</scope>
    <source>
        <strain evidence="7">RF-744-FAT-WT-3</strain>
    </source>
</reference>
<dbReference type="AlphaFoldDB" id="A0A6A8M830"/>
<feature type="transmembrane region" description="Helical" evidence="6">
    <location>
        <begin position="184"/>
        <end position="205"/>
    </location>
</feature>